<proteinExistence type="predicted"/>
<dbReference type="PANTHER" id="PTHR35041:SF3">
    <property type="entry name" value="FORMYLMETHIONINE DEFORMYLASE-LIKE PROTEIN"/>
    <property type="match status" value="1"/>
</dbReference>
<keyword evidence="1" id="KW-1133">Transmembrane helix</keyword>
<keyword evidence="1" id="KW-0472">Membrane</keyword>
<evidence type="ECO:0000313" key="2">
    <source>
        <dbReference type="EMBL" id="KAL1608789.1"/>
    </source>
</evidence>
<sequence>MKFFAPIVRCERANTTTEQQIEEYLQEGMSTTWNSAGETDSAYFGFVPTWNSSGILTAVWRPRQQTPAKPLNQLWLTFMRPRINENGTRVKERHYQICRPYNASYNLNVSQYHGVQNVTGNYTVGNVVTFPVDGLNAISDMPQHAYTAFMWVLSDQLVGKMAWYAEPNATVTNSSETSSIRGASQFGVIDSPISRTSLLGSLDLDAFFELDEEKGLYQDQNTSQIFNLSDQRLKDKALARNRTLDVLIEELSFNTTVSLLHNALLTNLTNTLVRLTTDVNRYSYKAYGLFIPYALANFFTFICVLVGVWSYIHDDVLPDKKIQEIIYAARPELRQGSKRWSVVEVDGLRSSITFKVMQDDAASANEERAERTANLALQQYWWLLEA</sequence>
<evidence type="ECO:0000313" key="3">
    <source>
        <dbReference type="Proteomes" id="UP001521222"/>
    </source>
</evidence>
<organism evidence="2 3">
    <name type="scientific">Nothophoma quercina</name>
    <dbReference type="NCBI Taxonomy" id="749835"/>
    <lineage>
        <taxon>Eukaryota</taxon>
        <taxon>Fungi</taxon>
        <taxon>Dikarya</taxon>
        <taxon>Ascomycota</taxon>
        <taxon>Pezizomycotina</taxon>
        <taxon>Dothideomycetes</taxon>
        <taxon>Pleosporomycetidae</taxon>
        <taxon>Pleosporales</taxon>
        <taxon>Pleosporineae</taxon>
        <taxon>Didymellaceae</taxon>
        <taxon>Nothophoma</taxon>
    </lineage>
</organism>
<dbReference type="PANTHER" id="PTHR35041">
    <property type="entry name" value="MEDIATOR OF RNA POLYMERASE II TRANSCRIPTION SUBUNIT 1"/>
    <property type="match status" value="1"/>
</dbReference>
<dbReference type="EMBL" id="JAKIXB020000005">
    <property type="protein sequence ID" value="KAL1608789.1"/>
    <property type="molecule type" value="Genomic_DNA"/>
</dbReference>
<keyword evidence="3" id="KW-1185">Reference proteome</keyword>
<evidence type="ECO:0000256" key="1">
    <source>
        <dbReference type="SAM" id="Phobius"/>
    </source>
</evidence>
<reference evidence="2 3" key="1">
    <citation type="submission" date="2024-02" db="EMBL/GenBank/DDBJ databases">
        <title>De novo assembly and annotation of 12 fungi associated with fruit tree decline syndrome in Ontario, Canada.</title>
        <authorList>
            <person name="Sulman M."/>
            <person name="Ellouze W."/>
            <person name="Ilyukhin E."/>
        </authorList>
    </citation>
    <scope>NUCLEOTIDE SEQUENCE [LARGE SCALE GENOMIC DNA]</scope>
    <source>
        <strain evidence="2 3">M97-236</strain>
    </source>
</reference>
<accession>A0ABR3RXK4</accession>
<gene>
    <name evidence="2" type="ORF">SLS59_001980</name>
</gene>
<keyword evidence="1" id="KW-0812">Transmembrane</keyword>
<protein>
    <submittedName>
        <fullName evidence="2">Uncharacterized protein</fullName>
    </submittedName>
</protein>
<dbReference type="Proteomes" id="UP001521222">
    <property type="component" value="Unassembled WGS sequence"/>
</dbReference>
<feature type="transmembrane region" description="Helical" evidence="1">
    <location>
        <begin position="290"/>
        <end position="312"/>
    </location>
</feature>
<name>A0ABR3RXK4_9PLEO</name>
<comment type="caution">
    <text evidence="2">The sequence shown here is derived from an EMBL/GenBank/DDBJ whole genome shotgun (WGS) entry which is preliminary data.</text>
</comment>